<dbReference type="SUPFAM" id="SSF56300">
    <property type="entry name" value="Metallo-dependent phosphatases"/>
    <property type="match status" value="1"/>
</dbReference>
<feature type="transmembrane region" description="Helical" evidence="5">
    <location>
        <begin position="482"/>
        <end position="505"/>
    </location>
</feature>
<name>A0ABD0LG51_9CAEN</name>
<keyword evidence="8" id="KW-1185">Reference proteome</keyword>
<gene>
    <name evidence="7" type="ORF">BaRGS_00010136</name>
</gene>
<dbReference type="Pfam" id="PF00149">
    <property type="entry name" value="Metallophos"/>
    <property type="match status" value="1"/>
</dbReference>
<evidence type="ECO:0000259" key="6">
    <source>
        <dbReference type="Pfam" id="PF00149"/>
    </source>
</evidence>
<accession>A0ABD0LG51</accession>
<dbReference type="AlphaFoldDB" id="A0ABD0LG51"/>
<dbReference type="GO" id="GO:0016020">
    <property type="term" value="C:membrane"/>
    <property type="evidence" value="ECO:0007669"/>
    <property type="project" value="UniProtKB-SubCell"/>
</dbReference>
<keyword evidence="3 5" id="KW-1133">Transmembrane helix</keyword>
<comment type="subcellular location">
    <subcellularLocation>
        <location evidence="1">Membrane</location>
        <topology evidence="1">Multi-pass membrane protein</topology>
    </subcellularLocation>
</comment>
<evidence type="ECO:0000256" key="5">
    <source>
        <dbReference type="SAM" id="Phobius"/>
    </source>
</evidence>
<dbReference type="Proteomes" id="UP001519460">
    <property type="component" value="Unassembled WGS sequence"/>
</dbReference>
<keyword evidence="2 5" id="KW-0812">Transmembrane</keyword>
<dbReference type="PANTHER" id="PTHR13315:SF4">
    <property type="entry name" value="METALLOPHOSPHOESTERASE, ISOFORM E"/>
    <property type="match status" value="1"/>
</dbReference>
<dbReference type="InterPro" id="IPR004843">
    <property type="entry name" value="Calcineurin-like_PHP"/>
</dbReference>
<dbReference type="EMBL" id="JACVVK020000050">
    <property type="protein sequence ID" value="KAK7498476.1"/>
    <property type="molecule type" value="Genomic_DNA"/>
</dbReference>
<reference evidence="7 8" key="1">
    <citation type="journal article" date="2023" name="Sci. Data">
        <title>Genome assembly of the Korean intertidal mud-creeper Batillaria attramentaria.</title>
        <authorList>
            <person name="Patra A.K."/>
            <person name="Ho P.T."/>
            <person name="Jun S."/>
            <person name="Lee S.J."/>
            <person name="Kim Y."/>
            <person name="Won Y.J."/>
        </authorList>
    </citation>
    <scope>NUCLEOTIDE SEQUENCE [LARGE SCALE GENOMIC DNA]</scope>
    <source>
        <strain evidence="7">Wonlab-2016</strain>
    </source>
</reference>
<dbReference type="SUPFAM" id="SSF49599">
    <property type="entry name" value="TRAF domain-like"/>
    <property type="match status" value="1"/>
</dbReference>
<organism evidence="7 8">
    <name type="scientific">Batillaria attramentaria</name>
    <dbReference type="NCBI Taxonomy" id="370345"/>
    <lineage>
        <taxon>Eukaryota</taxon>
        <taxon>Metazoa</taxon>
        <taxon>Spiralia</taxon>
        <taxon>Lophotrochozoa</taxon>
        <taxon>Mollusca</taxon>
        <taxon>Gastropoda</taxon>
        <taxon>Caenogastropoda</taxon>
        <taxon>Sorbeoconcha</taxon>
        <taxon>Cerithioidea</taxon>
        <taxon>Batillariidae</taxon>
        <taxon>Batillaria</taxon>
    </lineage>
</organism>
<protein>
    <recommendedName>
        <fullName evidence="6">Calcineurin-like phosphoesterase domain-containing protein</fullName>
    </recommendedName>
</protein>
<evidence type="ECO:0000313" key="7">
    <source>
        <dbReference type="EMBL" id="KAK7498476.1"/>
    </source>
</evidence>
<evidence type="ECO:0000256" key="1">
    <source>
        <dbReference type="ARBA" id="ARBA00004141"/>
    </source>
</evidence>
<dbReference type="Gene3D" id="3.60.21.10">
    <property type="match status" value="1"/>
</dbReference>
<evidence type="ECO:0000256" key="4">
    <source>
        <dbReference type="ARBA" id="ARBA00023136"/>
    </source>
</evidence>
<evidence type="ECO:0000256" key="2">
    <source>
        <dbReference type="ARBA" id="ARBA00022692"/>
    </source>
</evidence>
<keyword evidence="4 5" id="KW-0472">Membrane</keyword>
<dbReference type="InterPro" id="IPR033308">
    <property type="entry name" value="PGAP5/Cdc1/Ted1"/>
</dbReference>
<sequence>MASKSKRKCSEDRVEVFDDRKPLQMSHMHHDFILENIIGDQMVACPYRTTGCEVVLQLQLLSSHVKSCDFNPSNQPEFIRRSVLSSAENTPSPSHDDLDLQDMMPSPGKPSLMLRLFKSDNRRETGAWKDVTDFETVLKVGMALRWRGFVLRRLRNVSLRSVTLMLIFGVIFTNEYLVYWVQSLRWPALPVQSRDTNEEVVVLLVSDPQLIGIQDEHGFPIGTITRWDSDRFLRKTFSLAYSYARPDVVVFLGDLMDEGSKATRSEYESYLSRFHSIFYPIRDSKVVYVPGDNDIGGEGVDFRTPFKISRFERHFANLTGVVSAFFIDFLMLDFRSQYDSPVEKKHAFTEMAHQLKAPIRVVVNHESVISKMKMLVYPMLKLVQPNLIFSGHWHESFHYVCETCLSSNEDMDHWPVHLRDLRNLHSFTDVDFTNLLAVNEVMVPTCSYRMGTTTMGYGVAVFKRSGSMQYSILWLPSRYLQLYVYLGAMLTLPFVVCLLYIFIFVDRPHHRWQR</sequence>
<feature type="domain" description="Calcineurin-like phosphoesterase" evidence="6">
    <location>
        <begin position="202"/>
        <end position="395"/>
    </location>
</feature>
<dbReference type="PANTHER" id="PTHR13315">
    <property type="entry name" value="METALLO PHOSPHOESTERASE RELATED"/>
    <property type="match status" value="1"/>
</dbReference>
<evidence type="ECO:0000256" key="3">
    <source>
        <dbReference type="ARBA" id="ARBA00022989"/>
    </source>
</evidence>
<dbReference type="InterPro" id="IPR029052">
    <property type="entry name" value="Metallo-depent_PP-like"/>
</dbReference>
<evidence type="ECO:0000313" key="8">
    <source>
        <dbReference type="Proteomes" id="UP001519460"/>
    </source>
</evidence>
<comment type="caution">
    <text evidence="7">The sequence shown here is derived from an EMBL/GenBank/DDBJ whole genome shotgun (WGS) entry which is preliminary data.</text>
</comment>
<feature type="transmembrane region" description="Helical" evidence="5">
    <location>
        <begin position="162"/>
        <end position="181"/>
    </location>
</feature>
<proteinExistence type="predicted"/>